<sequence>MIAKLKLALGCVLIVVLASAGLTMHVMSHSFDRVRSVVLPFERQAKEVYVGDEFSLPPADNDLPVYDRYTTRERRAKGLPQTYGAKRSYFYGDHVAYLTFDDGPNRANTEKILDILEREHIRATFFLTGRNVGRYPDVVRRIYQSGHAIGVHSYSHDYKKLYSSPQAYIDELLKTEEMIYHIIGVRPVISRAPGGTAGHFTKEYWQAIQDIGYVDVGWNALTGDADGTGKTAAKAVENLRSQLAARPYLNTHLIILMHDAAGHEETVKALPPIIAMLKQQGYTFRVVTPSTPPAW</sequence>
<dbReference type="InterPro" id="IPR011330">
    <property type="entry name" value="Glyco_hydro/deAcase_b/a-brl"/>
</dbReference>
<dbReference type="EMBL" id="CP029462">
    <property type="protein sequence ID" value="AXL20835.1"/>
    <property type="molecule type" value="Genomic_DNA"/>
</dbReference>
<organism evidence="2 3">
    <name type="scientific">Megasphaera stantonii</name>
    <dbReference type="NCBI Taxonomy" id="2144175"/>
    <lineage>
        <taxon>Bacteria</taxon>
        <taxon>Bacillati</taxon>
        <taxon>Bacillota</taxon>
        <taxon>Negativicutes</taxon>
        <taxon>Veillonellales</taxon>
        <taxon>Veillonellaceae</taxon>
        <taxon>Megasphaera</taxon>
    </lineage>
</organism>
<protein>
    <submittedName>
        <fullName evidence="2">Polysaccharide deacetylase</fullName>
    </submittedName>
</protein>
<dbReference type="PROSITE" id="PS51677">
    <property type="entry name" value="NODB"/>
    <property type="match status" value="1"/>
</dbReference>
<evidence type="ECO:0000313" key="2">
    <source>
        <dbReference type="EMBL" id="AXL20835.1"/>
    </source>
</evidence>
<dbReference type="AlphaFoldDB" id="A0A346AY92"/>
<dbReference type="Pfam" id="PF01522">
    <property type="entry name" value="Polysacc_deac_1"/>
    <property type="match status" value="1"/>
</dbReference>
<dbReference type="KEGG" id="meg:DKB62_04195"/>
<dbReference type="InterPro" id="IPR050248">
    <property type="entry name" value="Polysacc_deacetylase_ArnD"/>
</dbReference>
<name>A0A346AY92_9FIRM</name>
<keyword evidence="3" id="KW-1185">Reference proteome</keyword>
<reference evidence="2 3" key="1">
    <citation type="submission" date="2018-05" db="EMBL/GenBank/DDBJ databases">
        <title>Complete genome sequence of Megasphaera sp. AJH120T, isolated from the ceca of a chicken.</title>
        <authorList>
            <person name="Maki J."/>
            <person name="Looft T."/>
        </authorList>
    </citation>
    <scope>NUCLEOTIDE SEQUENCE [LARGE SCALE GENOMIC DNA]</scope>
    <source>
        <strain evidence="2 3">AJH120</strain>
    </source>
</reference>
<dbReference type="Gene3D" id="3.20.20.370">
    <property type="entry name" value="Glycoside hydrolase/deacetylase"/>
    <property type="match status" value="1"/>
</dbReference>
<dbReference type="SUPFAM" id="SSF88713">
    <property type="entry name" value="Glycoside hydrolase/deacetylase"/>
    <property type="match status" value="1"/>
</dbReference>
<dbReference type="GO" id="GO:0005975">
    <property type="term" value="P:carbohydrate metabolic process"/>
    <property type="evidence" value="ECO:0007669"/>
    <property type="project" value="InterPro"/>
</dbReference>
<dbReference type="PANTHER" id="PTHR10587">
    <property type="entry name" value="GLYCOSYL TRANSFERASE-RELATED"/>
    <property type="match status" value="1"/>
</dbReference>
<proteinExistence type="predicted"/>
<dbReference type="InterPro" id="IPR002509">
    <property type="entry name" value="NODB_dom"/>
</dbReference>
<dbReference type="CDD" id="cd10944">
    <property type="entry name" value="CE4_SmPgdA_like"/>
    <property type="match status" value="1"/>
</dbReference>
<dbReference type="RefSeq" id="WP_107195786.1">
    <property type="nucleotide sequence ID" value="NZ_CP029462.1"/>
</dbReference>
<gene>
    <name evidence="2" type="ORF">DKB62_04195</name>
</gene>
<dbReference type="OrthoDB" id="61520at2"/>
<dbReference type="Proteomes" id="UP000254337">
    <property type="component" value="Chromosome"/>
</dbReference>
<evidence type="ECO:0000313" key="3">
    <source>
        <dbReference type="Proteomes" id="UP000254337"/>
    </source>
</evidence>
<dbReference type="GO" id="GO:0016810">
    <property type="term" value="F:hydrolase activity, acting on carbon-nitrogen (but not peptide) bonds"/>
    <property type="evidence" value="ECO:0007669"/>
    <property type="project" value="InterPro"/>
</dbReference>
<feature type="domain" description="NodB homology" evidence="1">
    <location>
        <begin position="94"/>
        <end position="285"/>
    </location>
</feature>
<evidence type="ECO:0000259" key="1">
    <source>
        <dbReference type="PROSITE" id="PS51677"/>
    </source>
</evidence>
<accession>A0A346AY92</accession>